<evidence type="ECO:0000256" key="4">
    <source>
        <dbReference type="SAM" id="Coils"/>
    </source>
</evidence>
<organism evidence="6 7">
    <name type="scientific">Batillaria attramentaria</name>
    <dbReference type="NCBI Taxonomy" id="370345"/>
    <lineage>
        <taxon>Eukaryota</taxon>
        <taxon>Metazoa</taxon>
        <taxon>Spiralia</taxon>
        <taxon>Lophotrochozoa</taxon>
        <taxon>Mollusca</taxon>
        <taxon>Gastropoda</taxon>
        <taxon>Caenogastropoda</taxon>
        <taxon>Sorbeoconcha</taxon>
        <taxon>Cerithioidea</taxon>
        <taxon>Batillariidae</taxon>
        <taxon>Batillaria</taxon>
    </lineage>
</organism>
<comment type="caution">
    <text evidence="6">The sequence shown here is derived from an EMBL/GenBank/DDBJ whole genome shotgun (WGS) entry which is preliminary data.</text>
</comment>
<keyword evidence="3" id="KW-0732">Signal</keyword>
<evidence type="ECO:0000256" key="1">
    <source>
        <dbReference type="ARBA" id="ARBA00004613"/>
    </source>
</evidence>
<feature type="coiled-coil region" evidence="4">
    <location>
        <begin position="24"/>
        <end position="79"/>
    </location>
</feature>
<dbReference type="SUPFAM" id="SSF49842">
    <property type="entry name" value="TNF-like"/>
    <property type="match status" value="1"/>
</dbReference>
<dbReference type="Proteomes" id="UP001519460">
    <property type="component" value="Unassembled WGS sequence"/>
</dbReference>
<evidence type="ECO:0000313" key="7">
    <source>
        <dbReference type="Proteomes" id="UP001519460"/>
    </source>
</evidence>
<keyword evidence="2" id="KW-0964">Secreted</keyword>
<evidence type="ECO:0000256" key="3">
    <source>
        <dbReference type="ARBA" id="ARBA00022729"/>
    </source>
</evidence>
<keyword evidence="4" id="KW-0175">Coiled coil</keyword>
<comment type="subcellular location">
    <subcellularLocation>
        <location evidence="1">Secreted</location>
    </subcellularLocation>
</comment>
<feature type="domain" description="C1q" evidence="5">
    <location>
        <begin position="102"/>
        <end position="238"/>
    </location>
</feature>
<dbReference type="InterPro" id="IPR008983">
    <property type="entry name" value="Tumour_necrosis_fac-like_dom"/>
</dbReference>
<name>A0ABD0K5G7_9CAEN</name>
<accession>A0ABD0K5G7</accession>
<evidence type="ECO:0000313" key="6">
    <source>
        <dbReference type="EMBL" id="KAK7482072.1"/>
    </source>
</evidence>
<dbReference type="Gene3D" id="2.60.120.40">
    <property type="match status" value="1"/>
</dbReference>
<dbReference type="SMART" id="SM00110">
    <property type="entry name" value="C1Q"/>
    <property type="match status" value="1"/>
</dbReference>
<sequence length="238" mass="25478">MHGRFVDTEHTCPLPFSPDLKSEQAALKAALISVLQRVENLEKEKASTDNRLASLEASNTNLTSHLQDVQRENEQLKQIVSSFTFSSSTPGSGPHPMVPTPRADYTVAFSARQSHPVLDSGVPVLYDDVLLNLGHGYHNVTGQFVAPVSGVYMFMGTVLPASNSSTPPTLIILDGGGTEMVMVTSTSGSGQGFGAVLLELSQGDRVSTREDYEQDMSGRQESDGGLLAFSGFLVSMEV</sequence>
<gene>
    <name evidence="6" type="ORF">BaRGS_00026656</name>
</gene>
<dbReference type="GO" id="GO:0005576">
    <property type="term" value="C:extracellular region"/>
    <property type="evidence" value="ECO:0007669"/>
    <property type="project" value="UniProtKB-SubCell"/>
</dbReference>
<dbReference type="PANTHER" id="PTHR22923">
    <property type="entry name" value="CEREBELLIN-RELATED"/>
    <property type="match status" value="1"/>
</dbReference>
<dbReference type="Pfam" id="PF00386">
    <property type="entry name" value="C1q"/>
    <property type="match status" value="1"/>
</dbReference>
<dbReference type="PANTHER" id="PTHR22923:SF116">
    <property type="entry name" value="C1Q DOMAIN-CONTAINING PROTEIN"/>
    <property type="match status" value="1"/>
</dbReference>
<dbReference type="InterPro" id="IPR050822">
    <property type="entry name" value="Cerebellin_Synaptic_Org"/>
</dbReference>
<reference evidence="6 7" key="1">
    <citation type="journal article" date="2023" name="Sci. Data">
        <title>Genome assembly of the Korean intertidal mud-creeper Batillaria attramentaria.</title>
        <authorList>
            <person name="Patra A.K."/>
            <person name="Ho P.T."/>
            <person name="Jun S."/>
            <person name="Lee S.J."/>
            <person name="Kim Y."/>
            <person name="Won Y.J."/>
        </authorList>
    </citation>
    <scope>NUCLEOTIDE SEQUENCE [LARGE SCALE GENOMIC DNA]</scope>
    <source>
        <strain evidence="6">Wonlab-2016</strain>
    </source>
</reference>
<protein>
    <recommendedName>
        <fullName evidence="5">C1q domain-containing protein</fullName>
    </recommendedName>
</protein>
<dbReference type="PRINTS" id="PR00007">
    <property type="entry name" value="COMPLEMNTC1Q"/>
</dbReference>
<evidence type="ECO:0000259" key="5">
    <source>
        <dbReference type="PROSITE" id="PS50871"/>
    </source>
</evidence>
<dbReference type="InterPro" id="IPR001073">
    <property type="entry name" value="C1q_dom"/>
</dbReference>
<keyword evidence="7" id="KW-1185">Reference proteome</keyword>
<proteinExistence type="predicted"/>
<evidence type="ECO:0000256" key="2">
    <source>
        <dbReference type="ARBA" id="ARBA00022525"/>
    </source>
</evidence>
<dbReference type="PROSITE" id="PS50871">
    <property type="entry name" value="C1Q"/>
    <property type="match status" value="1"/>
</dbReference>
<dbReference type="EMBL" id="JACVVK020000251">
    <property type="protein sequence ID" value="KAK7482072.1"/>
    <property type="molecule type" value="Genomic_DNA"/>
</dbReference>
<dbReference type="AlphaFoldDB" id="A0ABD0K5G7"/>